<dbReference type="PANTHER" id="PTHR13343">
    <property type="entry name" value="CREG1 PROTEIN"/>
    <property type="match status" value="1"/>
</dbReference>
<dbReference type="AlphaFoldDB" id="A0A4V2NX23"/>
<comment type="caution">
    <text evidence="3">The sequence shown here is derived from an EMBL/GenBank/DDBJ whole genome shotgun (WGS) entry which is preliminary data.</text>
</comment>
<evidence type="ECO:0000259" key="2">
    <source>
        <dbReference type="Pfam" id="PF13883"/>
    </source>
</evidence>
<evidence type="ECO:0000259" key="1">
    <source>
        <dbReference type="Pfam" id="PF10615"/>
    </source>
</evidence>
<feature type="domain" description="CREG-like beta-barrel" evidence="2">
    <location>
        <begin position="4"/>
        <end position="146"/>
    </location>
</feature>
<dbReference type="Pfam" id="PF13883">
    <property type="entry name" value="CREG_beta-barrel"/>
    <property type="match status" value="1"/>
</dbReference>
<keyword evidence="4" id="KW-1185">Reference proteome</keyword>
<dbReference type="InterPro" id="IPR055343">
    <property type="entry name" value="CREG_beta-barrel"/>
</dbReference>
<evidence type="ECO:0000313" key="4">
    <source>
        <dbReference type="Proteomes" id="UP000295443"/>
    </source>
</evidence>
<dbReference type="Gene3D" id="2.30.110.10">
    <property type="entry name" value="Electron Transport, Fmn-binding Protein, Chain A"/>
    <property type="match status" value="1"/>
</dbReference>
<feature type="domain" description="DUF2470" evidence="1">
    <location>
        <begin position="157"/>
        <end position="226"/>
    </location>
</feature>
<organism evidence="3 4">
    <name type="scientific">Parasulfuritortus cantonensis</name>
    <dbReference type="NCBI Taxonomy" id="2528202"/>
    <lineage>
        <taxon>Bacteria</taxon>
        <taxon>Pseudomonadati</taxon>
        <taxon>Pseudomonadota</taxon>
        <taxon>Betaproteobacteria</taxon>
        <taxon>Nitrosomonadales</taxon>
        <taxon>Thiobacillaceae</taxon>
        <taxon>Parasulfuritortus</taxon>
    </lineage>
</organism>
<evidence type="ECO:0000313" key="3">
    <source>
        <dbReference type="EMBL" id="TCJ19542.1"/>
    </source>
</evidence>
<dbReference type="RefSeq" id="WP_131444538.1">
    <property type="nucleotide sequence ID" value="NZ_SJZB01000007.1"/>
</dbReference>
<proteinExistence type="predicted"/>
<sequence length="232" mass="25720">MSEQGNEARRFTRGHTSGVLSTLSKRLDGFPFGSVSPFILDHAGRPVILISDIAEHTKNIVADARVSMIVQPYAADMQVTGRVTVVGRAERLPDKDELGPRYLRYFPQAEGYFAMHDFNFYRIEPVRVRWIGGFGHIFWIEPEAYLAAAGTLAEAEGGILAHMNADHADNLRAYCRHVHQVEAAEAAMIGIDPDGFDVRADGRLLRFPFAEPVLDAQSARAALVELARQCRA</sequence>
<dbReference type="InterPro" id="IPR012349">
    <property type="entry name" value="Split_barrel_FMN-bd"/>
</dbReference>
<dbReference type="InterPro" id="IPR019595">
    <property type="entry name" value="DUF2470"/>
</dbReference>
<dbReference type="Pfam" id="PF10615">
    <property type="entry name" value="DUF2470"/>
    <property type="match status" value="1"/>
</dbReference>
<accession>A0A4V2NX23</accession>
<dbReference type="SUPFAM" id="SSF50475">
    <property type="entry name" value="FMN-binding split barrel"/>
    <property type="match status" value="1"/>
</dbReference>
<name>A0A4V2NX23_9PROT</name>
<gene>
    <name evidence="3" type="ORF">EZJ19_01505</name>
</gene>
<dbReference type="OrthoDB" id="9776211at2"/>
<dbReference type="PANTHER" id="PTHR13343:SF17">
    <property type="entry name" value="CELLULAR REPRESSOR OF E1A-STIMULATED GENES, ISOFORM A"/>
    <property type="match status" value="1"/>
</dbReference>
<dbReference type="InterPro" id="IPR037119">
    <property type="entry name" value="Haem_oxidase_HugZ-like_sf"/>
</dbReference>
<dbReference type="GO" id="GO:0005737">
    <property type="term" value="C:cytoplasm"/>
    <property type="evidence" value="ECO:0007669"/>
    <property type="project" value="UniProtKB-ARBA"/>
</dbReference>
<reference evidence="3 4" key="1">
    <citation type="submission" date="2019-03" db="EMBL/GenBank/DDBJ databases">
        <title>Genome sequence of Thiobacillaceae bacterium LSR1, a sulfur-oxidizing bacterium isolated from freshwater sediment.</title>
        <authorList>
            <person name="Li S."/>
        </authorList>
    </citation>
    <scope>NUCLEOTIDE SEQUENCE [LARGE SCALE GENOMIC DNA]</scope>
    <source>
        <strain evidence="3 4">LSR1</strain>
    </source>
</reference>
<protein>
    <submittedName>
        <fullName evidence="3">DUF2470 domain-containing protein</fullName>
    </submittedName>
</protein>
<dbReference type="Gene3D" id="3.20.180.10">
    <property type="entry name" value="PNP-oxidase-like"/>
    <property type="match status" value="1"/>
</dbReference>
<dbReference type="Proteomes" id="UP000295443">
    <property type="component" value="Unassembled WGS sequence"/>
</dbReference>
<dbReference type="EMBL" id="SJZB01000007">
    <property type="protein sequence ID" value="TCJ19542.1"/>
    <property type="molecule type" value="Genomic_DNA"/>
</dbReference>